<evidence type="ECO:0000256" key="4">
    <source>
        <dbReference type="ARBA" id="ARBA00022679"/>
    </source>
</evidence>
<dbReference type="Pfam" id="PF00501">
    <property type="entry name" value="AMP-binding"/>
    <property type="match status" value="1"/>
</dbReference>
<dbReference type="PROSITE" id="PS50075">
    <property type="entry name" value="CARRIER"/>
    <property type="match status" value="1"/>
</dbReference>
<protein>
    <submittedName>
        <fullName evidence="9">Condensation domain-containing protein</fullName>
    </submittedName>
</protein>
<feature type="region of interest" description="Disordered" evidence="6">
    <location>
        <begin position="447"/>
        <end position="467"/>
    </location>
</feature>
<feature type="domain" description="Carrier" evidence="7">
    <location>
        <begin position="855"/>
        <end position="930"/>
    </location>
</feature>
<dbReference type="InterPro" id="IPR009081">
    <property type="entry name" value="PP-bd_ACP"/>
</dbReference>
<evidence type="ECO:0000256" key="5">
    <source>
        <dbReference type="ARBA" id="ARBA00023315"/>
    </source>
</evidence>
<reference evidence="10" key="1">
    <citation type="journal article" date="2019" name="Int. J. Syst. Evol. Microbiol.">
        <title>The Global Catalogue of Microorganisms (GCM) 10K type strain sequencing project: providing services to taxonomists for standard genome sequencing and annotation.</title>
        <authorList>
            <consortium name="The Broad Institute Genomics Platform"/>
            <consortium name="The Broad Institute Genome Sequencing Center for Infectious Disease"/>
            <person name="Wu L."/>
            <person name="Ma J."/>
        </authorList>
    </citation>
    <scope>NUCLEOTIDE SEQUENCE [LARGE SCALE GENOMIC DNA]</scope>
    <source>
        <strain evidence="10">DT43</strain>
    </source>
</reference>
<keyword evidence="2" id="KW-0596">Phosphopantetheine</keyword>
<feature type="region of interest" description="Disordered" evidence="6">
    <location>
        <begin position="1"/>
        <end position="20"/>
    </location>
</feature>
<keyword evidence="5" id="KW-0012">Acyltransferase</keyword>
<dbReference type="RefSeq" id="WP_386341066.1">
    <property type="nucleotide sequence ID" value="NZ_JBHSFG010000020.1"/>
</dbReference>
<dbReference type="Gene3D" id="3.30.559.10">
    <property type="entry name" value="Chloramphenicol acetyltransferase-like domain"/>
    <property type="match status" value="1"/>
</dbReference>
<dbReference type="InterPro" id="IPR018201">
    <property type="entry name" value="Ketoacyl_synth_AS"/>
</dbReference>
<dbReference type="PROSITE" id="PS00606">
    <property type="entry name" value="KS3_1"/>
    <property type="match status" value="1"/>
</dbReference>
<evidence type="ECO:0000256" key="1">
    <source>
        <dbReference type="ARBA" id="ARBA00001957"/>
    </source>
</evidence>
<dbReference type="InterPro" id="IPR029058">
    <property type="entry name" value="AB_hydrolase_fold"/>
</dbReference>
<dbReference type="SMART" id="SM00825">
    <property type="entry name" value="PKS_KS"/>
    <property type="match status" value="1"/>
</dbReference>
<dbReference type="Pfam" id="PF00550">
    <property type="entry name" value="PP-binding"/>
    <property type="match status" value="1"/>
</dbReference>
<dbReference type="SUPFAM" id="SSF52777">
    <property type="entry name" value="CoA-dependent acyltransferases"/>
    <property type="match status" value="2"/>
</dbReference>
<proteinExistence type="predicted"/>
<dbReference type="InterPro" id="IPR042099">
    <property type="entry name" value="ANL_N_sf"/>
</dbReference>
<dbReference type="InterPro" id="IPR001242">
    <property type="entry name" value="Condensation_dom"/>
</dbReference>
<accession>A0ABV8YLL3</accession>
<dbReference type="Pfam" id="PF00109">
    <property type="entry name" value="ketoacyl-synt"/>
    <property type="match status" value="1"/>
</dbReference>
<dbReference type="InterPro" id="IPR000873">
    <property type="entry name" value="AMP-dep_synth/lig_dom"/>
</dbReference>
<dbReference type="InterPro" id="IPR020806">
    <property type="entry name" value="PKS_PP-bd"/>
</dbReference>
<keyword evidence="4" id="KW-0808">Transferase</keyword>
<dbReference type="InterPro" id="IPR016039">
    <property type="entry name" value="Thiolase-like"/>
</dbReference>
<dbReference type="SUPFAM" id="SSF56801">
    <property type="entry name" value="Acetyl-CoA synthetase-like"/>
    <property type="match status" value="1"/>
</dbReference>
<feature type="compositionally biased region" description="Low complexity" evidence="6">
    <location>
        <begin position="449"/>
        <end position="465"/>
    </location>
</feature>
<evidence type="ECO:0000313" key="10">
    <source>
        <dbReference type="Proteomes" id="UP001596012"/>
    </source>
</evidence>
<organism evidence="9 10">
    <name type="scientific">Streptomyces xiangluensis</name>
    <dbReference type="NCBI Taxonomy" id="2665720"/>
    <lineage>
        <taxon>Bacteria</taxon>
        <taxon>Bacillati</taxon>
        <taxon>Actinomycetota</taxon>
        <taxon>Actinomycetes</taxon>
        <taxon>Kitasatosporales</taxon>
        <taxon>Streptomycetaceae</taxon>
        <taxon>Streptomyces</taxon>
    </lineage>
</organism>
<dbReference type="SUPFAM" id="SSF47336">
    <property type="entry name" value="ACP-like"/>
    <property type="match status" value="1"/>
</dbReference>
<dbReference type="InterPro" id="IPR014031">
    <property type="entry name" value="Ketoacyl_synth_C"/>
</dbReference>
<dbReference type="InterPro" id="IPR050091">
    <property type="entry name" value="PKS_NRPS_Biosynth_Enz"/>
</dbReference>
<feature type="domain" description="Ketosynthase family 3 (KS3)" evidence="8">
    <location>
        <begin position="950"/>
        <end position="1363"/>
    </location>
</feature>
<evidence type="ECO:0000256" key="3">
    <source>
        <dbReference type="ARBA" id="ARBA00022553"/>
    </source>
</evidence>
<evidence type="ECO:0000259" key="8">
    <source>
        <dbReference type="PROSITE" id="PS52004"/>
    </source>
</evidence>
<dbReference type="EMBL" id="JBHSFG010000020">
    <property type="protein sequence ID" value="MFC4465240.1"/>
    <property type="molecule type" value="Genomic_DNA"/>
</dbReference>
<dbReference type="SUPFAM" id="SSF53901">
    <property type="entry name" value="Thiolase-like"/>
    <property type="match status" value="1"/>
</dbReference>
<dbReference type="Pfam" id="PF02801">
    <property type="entry name" value="Ketoacyl-synt_C"/>
    <property type="match status" value="1"/>
</dbReference>
<dbReference type="PANTHER" id="PTHR43775">
    <property type="entry name" value="FATTY ACID SYNTHASE"/>
    <property type="match status" value="1"/>
</dbReference>
<dbReference type="Gene3D" id="3.40.47.10">
    <property type="match status" value="1"/>
</dbReference>
<comment type="cofactor">
    <cofactor evidence="1">
        <name>pantetheine 4'-phosphate</name>
        <dbReference type="ChEBI" id="CHEBI:47942"/>
    </cofactor>
</comment>
<keyword evidence="3" id="KW-0597">Phosphoprotein</keyword>
<dbReference type="InterPro" id="IPR023213">
    <property type="entry name" value="CAT-like_dom_sf"/>
</dbReference>
<dbReference type="Gene3D" id="3.40.50.1820">
    <property type="entry name" value="alpha/beta hydrolase"/>
    <property type="match status" value="1"/>
</dbReference>
<dbReference type="PANTHER" id="PTHR43775:SF37">
    <property type="entry name" value="SI:DKEY-61P9.11"/>
    <property type="match status" value="1"/>
</dbReference>
<comment type="caution">
    <text evidence="9">The sequence shown here is derived from an EMBL/GenBank/DDBJ whole genome shotgun (WGS) entry which is preliminary data.</text>
</comment>
<dbReference type="SMART" id="SM00823">
    <property type="entry name" value="PKS_PP"/>
    <property type="match status" value="1"/>
</dbReference>
<dbReference type="InterPro" id="IPR036736">
    <property type="entry name" value="ACP-like_sf"/>
</dbReference>
<evidence type="ECO:0000259" key="7">
    <source>
        <dbReference type="PROSITE" id="PS50075"/>
    </source>
</evidence>
<dbReference type="Pfam" id="PF00668">
    <property type="entry name" value="Condensation"/>
    <property type="match status" value="1"/>
</dbReference>
<evidence type="ECO:0000256" key="6">
    <source>
        <dbReference type="SAM" id="MobiDB-lite"/>
    </source>
</evidence>
<dbReference type="InterPro" id="IPR014030">
    <property type="entry name" value="Ketoacyl_synth_N"/>
</dbReference>
<keyword evidence="10" id="KW-1185">Reference proteome</keyword>
<evidence type="ECO:0000313" key="9">
    <source>
        <dbReference type="EMBL" id="MFC4465240.1"/>
    </source>
</evidence>
<dbReference type="InterPro" id="IPR020841">
    <property type="entry name" value="PKS_Beta-ketoAc_synthase_dom"/>
</dbReference>
<dbReference type="PROSITE" id="PS52004">
    <property type="entry name" value="KS3_2"/>
    <property type="match status" value="1"/>
</dbReference>
<dbReference type="CDD" id="cd00833">
    <property type="entry name" value="PKS"/>
    <property type="match status" value="1"/>
</dbReference>
<gene>
    <name evidence="9" type="ORF">ACFPH6_11920</name>
</gene>
<dbReference type="Gene3D" id="3.30.559.30">
    <property type="entry name" value="Nonribosomal peptide synthetase, condensation domain"/>
    <property type="match status" value="1"/>
</dbReference>
<dbReference type="Gene3D" id="3.40.50.12780">
    <property type="entry name" value="N-terminal domain of ligase-like"/>
    <property type="match status" value="1"/>
</dbReference>
<dbReference type="Proteomes" id="UP001596012">
    <property type="component" value="Unassembled WGS sequence"/>
</dbReference>
<name>A0ABV8YLL3_9ACTN</name>
<evidence type="ECO:0000256" key="2">
    <source>
        <dbReference type="ARBA" id="ARBA00022450"/>
    </source>
</evidence>
<sequence>MTYAAEDPTRPNAVPATHSAADTEQLEIWLAGQRDAETDRFNVPVHLEIRGVVDEAALRLALADVVARHPALRSAFVADGGELRRATYPTAEVPLRVHPQRRPYQRAEALGPAVRAVSRPLDVATAPLLRADLFRYETGAALLSLTTHHIVCDGWSLDLLANDVTEAYAARLAGRTPDLGIPAPDIDTDAHADSDTYWSDLLRGEAAWLAPLPDLVAQQVTPGPSAHREITLSREAVAGLRTLVAHQKATSAVVVLAAWTLLLHGWSAVDDGVLGMPFGGRGNTAAQREVGLYTRVLPIRSLYRPEQPFNAYLDKMREQVLDSLAHPVVSTESLRTSLAALTGGPAAPATVFVHRLENTTTRRVEEGSVKVVEHPTDTAKYPLTLCLIECSDGLRLWADYDSSVYRAATIDLLLRQLATLLIAVAESPTSSCQKLIAQLVGPPSTTDDASATLSVSAPPSTATPPETLPERVADQAEQNMAATALKCGRQTWTYGNVMAQAVAAAAVLHDHGVAPNDVVALRLPAGRDAIVSTVAIVLAGASYVHLGPDPAASERLLHSCGARAIIVQGEAETAPHAAGARVIDVSELMTAPPDGTSDTDLPVRHAPNAGMMARCRLTSDGSVQRQVFSHGALAAVVGDTGLFDVGPADVIAQWALPESSIFAYEIWGALAHGAQLAVMRPQHPPSYTDLRSELRRHGVSVLLLTTEQFCDLIDEAPDTLQSLRRVCVFGEPLPVRQARRALQWCGEGVIRYGYPPEAGAPAALRASVDTVPDGARMLPLGTPVSGVSVGVVIPGTVSPAPLGMPGELVVNGTRVARARRTANGALELLDTATHGSPPFTPERPLAEPDAQVRRWVGGGAESATAAAWRDVLGTSGFGPDDNFFDAGGNSLLLLRLQKALRDRTGASVTVADLFRHTTVRAQSMLLGAQGEATRHSSALPLAVAGTLDTDQGIAVIGLACRFAGSPDKDAFWQNLVAGKDLITTSSLQGAPDLPGGARRVPRWGLLADGIGYDARMLGFSANEMLSADPRHGIFYECLWAAVEDAALKISDIGPRTALYAGKDRWDERIDQGSPESPARADDVVGVSATFMPSRFSYWNDLWGESILLDTACSTSLVAVHLACASLRRGDSDYALAGGVSIENPSDGSYVHVPGHIYARDGICRPFDQAATGTVGGDGAGAVLLRRLSDAVRDGDPVYAVIRGSAVNNDGRGRIGYTAPGIEGQARVIRRALGAAGMTGEEIGFVEPHGTGTRLGDAIEALALTDALGPQGPPVTLGGVKASIGHTNSAAGVAGLIKTVLAVHHGYLPATPNVSEPVEELRENGGRLTLLTRGMEWGGHRRPRTAGVSSFGVGGTNAHVVVQQFLHDAREGSATRI</sequence>